<dbReference type="Gene3D" id="2.40.70.10">
    <property type="entry name" value="Acid Proteases"/>
    <property type="match status" value="2"/>
</dbReference>
<comment type="similarity">
    <text evidence="1">Belongs to the peptidase A1 family.</text>
</comment>
<name>A0A1R2ANC8_9CILI</name>
<evidence type="ECO:0000256" key="1">
    <source>
        <dbReference type="ARBA" id="ARBA00007447"/>
    </source>
</evidence>
<evidence type="ECO:0000256" key="3">
    <source>
        <dbReference type="PIRSR" id="PIRSR601461-2"/>
    </source>
</evidence>
<dbReference type="GO" id="GO:0004190">
    <property type="term" value="F:aspartic-type endopeptidase activity"/>
    <property type="evidence" value="ECO:0007669"/>
    <property type="project" value="InterPro"/>
</dbReference>
<feature type="active site" evidence="2">
    <location>
        <position position="73"/>
    </location>
</feature>
<dbReference type="OrthoDB" id="422879at2759"/>
<dbReference type="Pfam" id="PF00026">
    <property type="entry name" value="Asp"/>
    <property type="match status" value="1"/>
</dbReference>
<gene>
    <name evidence="6" type="ORF">SteCoe_37289</name>
</gene>
<feature type="chain" id="PRO_5013045580" description="Peptidase A1 domain-containing protein" evidence="4">
    <location>
        <begin position="17"/>
        <end position="403"/>
    </location>
</feature>
<protein>
    <recommendedName>
        <fullName evidence="5">Peptidase A1 domain-containing protein</fullName>
    </recommendedName>
</protein>
<proteinExistence type="inferred from homology"/>
<comment type="caution">
    <text evidence="6">The sequence shown here is derived from an EMBL/GenBank/DDBJ whole genome shotgun (WGS) entry which is preliminary data.</text>
</comment>
<dbReference type="PROSITE" id="PS51767">
    <property type="entry name" value="PEPTIDASE_A1"/>
    <property type="match status" value="1"/>
</dbReference>
<dbReference type="Proteomes" id="UP000187209">
    <property type="component" value="Unassembled WGS sequence"/>
</dbReference>
<feature type="disulfide bond" evidence="3">
    <location>
        <begin position="305"/>
        <end position="339"/>
    </location>
</feature>
<dbReference type="GO" id="GO:0006508">
    <property type="term" value="P:proteolysis"/>
    <property type="evidence" value="ECO:0007669"/>
    <property type="project" value="InterPro"/>
</dbReference>
<reference evidence="6 7" key="1">
    <citation type="submission" date="2016-11" db="EMBL/GenBank/DDBJ databases">
        <title>The macronuclear genome of Stentor coeruleus: a giant cell with tiny introns.</title>
        <authorList>
            <person name="Slabodnick M."/>
            <person name="Ruby J.G."/>
            <person name="Reiff S.B."/>
            <person name="Swart E.C."/>
            <person name="Gosai S."/>
            <person name="Prabakaran S."/>
            <person name="Witkowska E."/>
            <person name="Larue G.E."/>
            <person name="Fisher S."/>
            <person name="Freeman R.M."/>
            <person name="Gunawardena J."/>
            <person name="Chu W."/>
            <person name="Stover N.A."/>
            <person name="Gregory B.D."/>
            <person name="Nowacki M."/>
            <person name="Derisi J."/>
            <person name="Roy S.W."/>
            <person name="Marshall W.F."/>
            <person name="Sood P."/>
        </authorList>
    </citation>
    <scope>NUCLEOTIDE SEQUENCE [LARGE SCALE GENOMIC DNA]</scope>
    <source>
        <strain evidence="6">WM001</strain>
    </source>
</reference>
<dbReference type="SUPFAM" id="SSF50630">
    <property type="entry name" value="Acid proteases"/>
    <property type="match status" value="1"/>
</dbReference>
<feature type="active site" evidence="2">
    <location>
        <position position="265"/>
    </location>
</feature>
<dbReference type="AlphaFoldDB" id="A0A1R2ANC8"/>
<evidence type="ECO:0000313" key="6">
    <source>
        <dbReference type="EMBL" id="OMJ66017.1"/>
    </source>
</evidence>
<evidence type="ECO:0000256" key="4">
    <source>
        <dbReference type="SAM" id="SignalP"/>
    </source>
</evidence>
<dbReference type="EMBL" id="MPUH01001849">
    <property type="protein sequence ID" value="OMJ66017.1"/>
    <property type="molecule type" value="Genomic_DNA"/>
</dbReference>
<evidence type="ECO:0000259" key="5">
    <source>
        <dbReference type="PROSITE" id="PS51767"/>
    </source>
</evidence>
<dbReference type="CDD" id="cd05471">
    <property type="entry name" value="pepsin_like"/>
    <property type="match status" value="1"/>
</dbReference>
<evidence type="ECO:0000256" key="2">
    <source>
        <dbReference type="PIRSR" id="PIRSR601461-1"/>
    </source>
</evidence>
<keyword evidence="4" id="KW-0732">Signal</keyword>
<dbReference type="InterPro" id="IPR033121">
    <property type="entry name" value="PEPTIDASE_A1"/>
</dbReference>
<keyword evidence="7" id="KW-1185">Reference proteome</keyword>
<feature type="domain" description="Peptidase A1" evidence="5">
    <location>
        <begin position="55"/>
        <end position="375"/>
    </location>
</feature>
<dbReference type="InterPro" id="IPR001461">
    <property type="entry name" value="Aspartic_peptidase_A1"/>
</dbReference>
<dbReference type="InterPro" id="IPR034164">
    <property type="entry name" value="Pepsin-like_dom"/>
</dbReference>
<organism evidence="6 7">
    <name type="scientific">Stentor coeruleus</name>
    <dbReference type="NCBI Taxonomy" id="5963"/>
    <lineage>
        <taxon>Eukaryota</taxon>
        <taxon>Sar</taxon>
        <taxon>Alveolata</taxon>
        <taxon>Ciliophora</taxon>
        <taxon>Postciliodesmatophora</taxon>
        <taxon>Heterotrichea</taxon>
        <taxon>Heterotrichida</taxon>
        <taxon>Stentoridae</taxon>
        <taxon>Stentor</taxon>
    </lineage>
</organism>
<sequence length="403" mass="45322">MFAFLVIALLALQGDSKRISLAMKLKMARSVAKGRYSPLKRSLQETEITNSVYYFVGNFSIGTPSKEFRMYIDTGSSYSWVEKKDCEDCASFNVQYDPAESSTYKDMDYHVENSYIDGSGFSGDLAQDIIKIGEDFEALSYFVLSTSNTNFDYEKNNCDGLIGLGFKEASDGYPTCIDSLKSSGIIDERIFSLYLNDLESEADENMEAYPPSNLEIGGYDLDKYSESGEVLVKIPVTIDKYWGTDLIDVYYEGAKIGSQKDIIFDCGTSLIYASSNDYKEIVDYMLNTSDQDCETDNDGTLLCSCSDIESMPSLSFKYNGVELMLESSATWVKYSNSRCFLNLYDSKDTHWVLGGTFLKKYYTIYDMENKEISFYPAVQASLKLKESQGLYLALSLAVLAFSF</sequence>
<keyword evidence="3" id="KW-1015">Disulfide bond</keyword>
<accession>A0A1R2ANC8</accession>
<dbReference type="PRINTS" id="PR00792">
    <property type="entry name" value="PEPSIN"/>
</dbReference>
<dbReference type="InterPro" id="IPR021109">
    <property type="entry name" value="Peptidase_aspartic_dom_sf"/>
</dbReference>
<evidence type="ECO:0000313" key="7">
    <source>
        <dbReference type="Proteomes" id="UP000187209"/>
    </source>
</evidence>
<feature type="signal peptide" evidence="4">
    <location>
        <begin position="1"/>
        <end position="16"/>
    </location>
</feature>
<dbReference type="PANTHER" id="PTHR47966:SF65">
    <property type="entry name" value="ASPARTIC-TYPE ENDOPEPTIDASE"/>
    <property type="match status" value="1"/>
</dbReference>
<dbReference type="PANTHER" id="PTHR47966">
    <property type="entry name" value="BETA-SITE APP-CLEAVING ENZYME, ISOFORM A-RELATED"/>
    <property type="match status" value="1"/>
</dbReference>